<dbReference type="InterPro" id="IPR057326">
    <property type="entry name" value="KR_dom"/>
</dbReference>
<protein>
    <recommendedName>
        <fullName evidence="12">Sterol-4-alpha-carboxylate 3-dehydrogenase ERG26, decarboxylating</fullName>
    </recommendedName>
    <alternativeName>
        <fullName evidence="15 16">C-3 Sterol dehydrogenase ERG26</fullName>
    </alternativeName>
    <alternativeName>
        <fullName evidence="13 14">C-4 decarboxylase ERG26</fullName>
    </alternativeName>
    <alternativeName>
        <fullName evidence="11">Sterol-4-alpha-carboxylate 3-dehydrogenase erg26, decarboxylating</fullName>
    </alternativeName>
</protein>
<dbReference type="GO" id="GO:0016853">
    <property type="term" value="F:isomerase activity"/>
    <property type="evidence" value="ECO:0007669"/>
    <property type="project" value="UniProtKB-KW"/>
</dbReference>
<gene>
    <name evidence="18" type="ORF">BKCO1_2700041</name>
</gene>
<keyword evidence="3" id="KW-0444">Lipid biosynthesis</keyword>
<evidence type="ECO:0000256" key="6">
    <source>
        <dbReference type="ARBA" id="ARBA00023002"/>
    </source>
</evidence>
<evidence type="ECO:0000256" key="3">
    <source>
        <dbReference type="ARBA" id="ARBA00022516"/>
    </source>
</evidence>
<dbReference type="OrthoDB" id="10058185at2759"/>
<dbReference type="AlphaFoldDB" id="A0A1J9RZI4"/>
<dbReference type="RefSeq" id="XP_020130019.1">
    <property type="nucleotide sequence ID" value="XM_020273571.1"/>
</dbReference>
<comment type="subunit">
    <text evidence="10">Heterotetramer of ERG25, ERG26, ERG27 and ERG28. ERG28 acts as a scaffold to tether ERG27 and other 4,4-demethylation-related enzymes, forming a demethylation enzyme complex, in the endoplasmic reticulum.</text>
</comment>
<evidence type="ECO:0000256" key="2">
    <source>
        <dbReference type="ARBA" id="ARBA00009219"/>
    </source>
</evidence>
<comment type="subcellular location">
    <subcellularLocation>
        <location evidence="1">Endoplasmic reticulum membrane</location>
        <topology evidence="1">Peripheral membrane protein</topology>
    </subcellularLocation>
</comment>
<keyword evidence="19" id="KW-1185">Reference proteome</keyword>
<keyword evidence="9" id="KW-0472">Membrane</keyword>
<comment type="similarity">
    <text evidence="2">Belongs to the 3-beta-HSD family.</text>
</comment>
<evidence type="ECO:0000256" key="1">
    <source>
        <dbReference type="ARBA" id="ARBA00004406"/>
    </source>
</evidence>
<comment type="caution">
    <text evidence="18">The sequence shown here is derived from an EMBL/GenBank/DDBJ whole genome shotgun (WGS) entry which is preliminary data.</text>
</comment>
<evidence type="ECO:0000256" key="12">
    <source>
        <dbReference type="ARBA" id="ARBA00067985"/>
    </source>
</evidence>
<evidence type="ECO:0000256" key="11">
    <source>
        <dbReference type="ARBA" id="ARBA00067470"/>
    </source>
</evidence>
<keyword evidence="18" id="KW-0413">Isomerase</keyword>
<evidence type="ECO:0000256" key="9">
    <source>
        <dbReference type="ARBA" id="ARBA00023136"/>
    </source>
</evidence>
<feature type="domain" description="Ketoreductase" evidence="17">
    <location>
        <begin position="10"/>
        <end position="150"/>
    </location>
</feature>
<keyword evidence="7" id="KW-0520">NAD</keyword>
<dbReference type="InterPro" id="IPR002225">
    <property type="entry name" value="3Beta_OHSteriod_DH/Estase"/>
</dbReference>
<evidence type="ECO:0000259" key="17">
    <source>
        <dbReference type="SMART" id="SM00822"/>
    </source>
</evidence>
<evidence type="ECO:0000256" key="4">
    <source>
        <dbReference type="ARBA" id="ARBA00022824"/>
    </source>
</evidence>
<accession>A0A1J9RZI4</accession>
<dbReference type="GO" id="GO:0006696">
    <property type="term" value="P:ergosterol biosynthetic process"/>
    <property type="evidence" value="ECO:0007669"/>
    <property type="project" value="UniProtKB-ARBA"/>
</dbReference>
<dbReference type="InterPro" id="IPR050177">
    <property type="entry name" value="Lipid_A_modif_metabolic_enz"/>
</dbReference>
<dbReference type="PANTHER" id="PTHR43245:SF51">
    <property type="entry name" value="SHORT CHAIN DEHYDROGENASE_REDUCTASE FAMILY 42E, MEMBER 2"/>
    <property type="match status" value="1"/>
</dbReference>
<name>A0A1J9RZI4_9PEZI</name>
<dbReference type="Gene3D" id="3.40.50.720">
    <property type="entry name" value="NAD(P)-binding Rossmann-like Domain"/>
    <property type="match status" value="1"/>
</dbReference>
<evidence type="ECO:0000256" key="5">
    <source>
        <dbReference type="ARBA" id="ARBA00022955"/>
    </source>
</evidence>
<dbReference type="GO" id="GO:0005789">
    <property type="term" value="C:endoplasmic reticulum membrane"/>
    <property type="evidence" value="ECO:0007669"/>
    <property type="project" value="UniProtKB-SubCell"/>
</dbReference>
<dbReference type="STRING" id="236234.A0A1J9RZI4"/>
<dbReference type="EMBL" id="MNUE01000027">
    <property type="protein sequence ID" value="OJD33759.1"/>
    <property type="molecule type" value="Genomic_DNA"/>
</dbReference>
<evidence type="ECO:0000256" key="8">
    <source>
        <dbReference type="ARBA" id="ARBA00023098"/>
    </source>
</evidence>
<dbReference type="InterPro" id="IPR036291">
    <property type="entry name" value="NAD(P)-bd_dom_sf"/>
</dbReference>
<dbReference type="GeneID" id="31013832"/>
<dbReference type="FunFam" id="3.40.50.720:FF:000346">
    <property type="entry name" value="C-3 sterol dehydrogenase/C-4 decarboxylase"/>
    <property type="match status" value="1"/>
</dbReference>
<keyword evidence="6" id="KW-0560">Oxidoreductase</keyword>
<evidence type="ECO:0000256" key="14">
    <source>
        <dbReference type="ARBA" id="ARBA00081397"/>
    </source>
</evidence>
<evidence type="ECO:0000256" key="10">
    <source>
        <dbReference type="ARBA" id="ARBA00046995"/>
    </source>
</evidence>
<dbReference type="Proteomes" id="UP000183809">
    <property type="component" value="Unassembled WGS sequence"/>
</dbReference>
<dbReference type="PROSITE" id="PS51257">
    <property type="entry name" value="PROKAR_LIPOPROTEIN"/>
    <property type="match status" value="1"/>
</dbReference>
<evidence type="ECO:0000313" key="18">
    <source>
        <dbReference type="EMBL" id="OJD33759.1"/>
    </source>
</evidence>
<dbReference type="SMART" id="SM00822">
    <property type="entry name" value="PKS_KR"/>
    <property type="match status" value="1"/>
</dbReference>
<evidence type="ECO:0000256" key="7">
    <source>
        <dbReference type="ARBA" id="ARBA00023027"/>
    </source>
</evidence>
<dbReference type="PANTHER" id="PTHR43245">
    <property type="entry name" value="BIFUNCTIONAL POLYMYXIN RESISTANCE PROTEIN ARNA"/>
    <property type="match status" value="1"/>
</dbReference>
<evidence type="ECO:0000313" key="19">
    <source>
        <dbReference type="Proteomes" id="UP000183809"/>
    </source>
</evidence>
<dbReference type="Pfam" id="PF01073">
    <property type="entry name" value="3Beta_HSD"/>
    <property type="match status" value="1"/>
</dbReference>
<reference evidence="18 19" key="1">
    <citation type="submission" date="2016-10" db="EMBL/GenBank/DDBJ databases">
        <title>Proteomics and genomics reveal pathogen-plant mechanisms compatible with a hemibiotrophic lifestyle of Diplodia corticola.</title>
        <authorList>
            <person name="Fernandes I."/>
            <person name="De Jonge R."/>
            <person name="Van De Peer Y."/>
            <person name="Devreese B."/>
            <person name="Alves A."/>
            <person name="Esteves A.C."/>
        </authorList>
    </citation>
    <scope>NUCLEOTIDE SEQUENCE [LARGE SCALE GENOMIC DNA]</scope>
    <source>
        <strain evidence="18 19">CBS 112549</strain>
    </source>
</reference>
<sequence>MTATPNKSLGHVVVTGGCGFLGHHIVKLLGERYPSSRVSVLDLRTTANRLPNASYHDGDITDAAALNELFATKLSGADVVIHTASPHAVGVPDEVLRKVNLDGTRNLLDAARKGGVKAFVYTSSASVVFDGVIELVNADERYPIVAGEGQPSYYTTTKAWGESAVLEANRKTPAGDDTKSPLLTCAIRPAGIFGEGDVQLIPPMLGAYFRGQSRFQLGDNTNLFDFTYVGNVAHAHLLAAAALLATHALAPTLPLDTERVDGEAFFVTNDQPVPFWDFARAVWRRAGPPVAPSSTWVLPKDLMMPVGALLEWACWLLGRTPNLTRDQVRYSTVRRYYCIDKAKRRLGYRPIVGLEEGVRRGVDEVLSRDGPEWAWVRGGGKKPSPVKA</sequence>
<keyword evidence="5" id="KW-0752">Steroid biosynthesis</keyword>
<dbReference type="GO" id="GO:0000252">
    <property type="term" value="F:3-beta-hydroxysteroid dehydrogenase [NAD(P)+]/C4-decarboxylase activity"/>
    <property type="evidence" value="ECO:0007669"/>
    <property type="project" value="UniProtKB-ARBA"/>
</dbReference>
<keyword evidence="4" id="KW-0256">Endoplasmic reticulum</keyword>
<dbReference type="SUPFAM" id="SSF51735">
    <property type="entry name" value="NAD(P)-binding Rossmann-fold domains"/>
    <property type="match status" value="1"/>
</dbReference>
<keyword evidence="8" id="KW-0443">Lipid metabolism</keyword>
<evidence type="ECO:0000256" key="13">
    <source>
        <dbReference type="ARBA" id="ARBA00081267"/>
    </source>
</evidence>
<proteinExistence type="inferred from homology"/>
<evidence type="ECO:0000256" key="15">
    <source>
        <dbReference type="ARBA" id="ARBA00081452"/>
    </source>
</evidence>
<evidence type="ECO:0000256" key="16">
    <source>
        <dbReference type="ARBA" id="ARBA00082106"/>
    </source>
</evidence>
<organism evidence="18 19">
    <name type="scientific">Diplodia corticola</name>
    <dbReference type="NCBI Taxonomy" id="236234"/>
    <lineage>
        <taxon>Eukaryota</taxon>
        <taxon>Fungi</taxon>
        <taxon>Dikarya</taxon>
        <taxon>Ascomycota</taxon>
        <taxon>Pezizomycotina</taxon>
        <taxon>Dothideomycetes</taxon>
        <taxon>Dothideomycetes incertae sedis</taxon>
        <taxon>Botryosphaeriales</taxon>
        <taxon>Botryosphaeriaceae</taxon>
        <taxon>Diplodia</taxon>
    </lineage>
</organism>